<dbReference type="AlphaFoldDB" id="A0AA38MLL7"/>
<comment type="caution">
    <text evidence="1">The sequence shown here is derived from an EMBL/GenBank/DDBJ whole genome shotgun (WGS) entry which is preliminary data.</text>
</comment>
<keyword evidence="2" id="KW-1185">Reference proteome</keyword>
<evidence type="ECO:0000313" key="2">
    <source>
        <dbReference type="Proteomes" id="UP001168821"/>
    </source>
</evidence>
<name>A0AA38MLL7_9CUCU</name>
<dbReference type="PROSITE" id="PS51257">
    <property type="entry name" value="PROKAR_LIPOPROTEIN"/>
    <property type="match status" value="1"/>
</dbReference>
<evidence type="ECO:0000313" key="1">
    <source>
        <dbReference type="EMBL" id="KAJ3660609.1"/>
    </source>
</evidence>
<dbReference type="EMBL" id="JALNTZ010000002">
    <property type="protein sequence ID" value="KAJ3660609.1"/>
    <property type="molecule type" value="Genomic_DNA"/>
</dbReference>
<proteinExistence type="predicted"/>
<sequence length="111" mass="12750">MKTVLTRLRQDAIISICMQLLGTCYSPSGTSCIFVKITDMRQRNLHEALNAVFNIFIKNAATIAIPRCCDGLYNNTIIRYNVWKDYNPRAGVVKLQYLERVTETTKRMSLE</sequence>
<gene>
    <name evidence="1" type="ORF">Zmor_005049</name>
</gene>
<organism evidence="1 2">
    <name type="scientific">Zophobas morio</name>
    <dbReference type="NCBI Taxonomy" id="2755281"/>
    <lineage>
        <taxon>Eukaryota</taxon>
        <taxon>Metazoa</taxon>
        <taxon>Ecdysozoa</taxon>
        <taxon>Arthropoda</taxon>
        <taxon>Hexapoda</taxon>
        <taxon>Insecta</taxon>
        <taxon>Pterygota</taxon>
        <taxon>Neoptera</taxon>
        <taxon>Endopterygota</taxon>
        <taxon>Coleoptera</taxon>
        <taxon>Polyphaga</taxon>
        <taxon>Cucujiformia</taxon>
        <taxon>Tenebrionidae</taxon>
        <taxon>Zophobas</taxon>
    </lineage>
</organism>
<dbReference type="Proteomes" id="UP001168821">
    <property type="component" value="Unassembled WGS sequence"/>
</dbReference>
<protein>
    <submittedName>
        <fullName evidence="1">Uncharacterized protein</fullName>
    </submittedName>
</protein>
<reference evidence="1" key="1">
    <citation type="journal article" date="2023" name="G3 (Bethesda)">
        <title>Whole genome assemblies of Zophobas morio and Tenebrio molitor.</title>
        <authorList>
            <person name="Kaur S."/>
            <person name="Stinson S.A."/>
            <person name="diCenzo G.C."/>
        </authorList>
    </citation>
    <scope>NUCLEOTIDE SEQUENCE</scope>
    <source>
        <strain evidence="1">QUZm001</strain>
    </source>
</reference>
<accession>A0AA38MLL7</accession>